<evidence type="ECO:0000256" key="10">
    <source>
        <dbReference type="RuleBase" id="RU366043"/>
    </source>
</evidence>
<organism evidence="12">
    <name type="scientific">Selaginella moellendorffii</name>
    <name type="common">Spikemoss</name>
    <dbReference type="NCBI Taxonomy" id="88036"/>
    <lineage>
        <taxon>Eukaryota</taxon>
        <taxon>Viridiplantae</taxon>
        <taxon>Streptophyta</taxon>
        <taxon>Embryophyta</taxon>
        <taxon>Tracheophyta</taxon>
        <taxon>Lycopodiopsida</taxon>
        <taxon>Selaginellales</taxon>
        <taxon>Selaginellaceae</taxon>
        <taxon>Selaginella</taxon>
    </lineage>
</organism>
<dbReference type="SUPFAM" id="SSF53335">
    <property type="entry name" value="S-adenosyl-L-methionine-dependent methyltransferases"/>
    <property type="match status" value="2"/>
</dbReference>
<dbReference type="InParanoid" id="D8SQL8"/>
<dbReference type="HOGENOM" id="CLU_010485_2_2_1"/>
<keyword evidence="6 10" id="KW-0735">Signal-anchor</keyword>
<evidence type="ECO:0000256" key="9">
    <source>
        <dbReference type="ARBA" id="ARBA00023180"/>
    </source>
</evidence>
<dbReference type="KEGG" id="smo:SELMODRAFT_234844"/>
<dbReference type="GO" id="GO:0005737">
    <property type="term" value="C:cytoplasm"/>
    <property type="evidence" value="ECO:0000318"/>
    <property type="project" value="GO_Central"/>
</dbReference>
<dbReference type="GO" id="GO:0032259">
    <property type="term" value="P:methylation"/>
    <property type="evidence" value="ECO:0007669"/>
    <property type="project" value="UniProtKB-KW"/>
</dbReference>
<keyword evidence="7" id="KW-1133">Transmembrane helix</keyword>
<evidence type="ECO:0000256" key="6">
    <source>
        <dbReference type="ARBA" id="ARBA00022968"/>
    </source>
</evidence>
<dbReference type="STRING" id="88036.D8SQL8"/>
<dbReference type="InterPro" id="IPR029063">
    <property type="entry name" value="SAM-dependent_MTases_sf"/>
</dbReference>
<dbReference type="GO" id="GO:0008168">
    <property type="term" value="F:methyltransferase activity"/>
    <property type="evidence" value="ECO:0007669"/>
    <property type="project" value="UniProtKB-UniRule"/>
</dbReference>
<protein>
    <recommendedName>
        <fullName evidence="10">Methyltransferase</fullName>
        <ecNumber evidence="10">2.1.1.-</ecNumber>
    </recommendedName>
</protein>
<dbReference type="Gramene" id="EFJ13186">
    <property type="protein sequence ID" value="EFJ13186"/>
    <property type="gene ID" value="SELMODRAFT_234844"/>
</dbReference>
<dbReference type="EC" id="2.1.1.-" evidence="10"/>
<evidence type="ECO:0000256" key="8">
    <source>
        <dbReference type="ARBA" id="ARBA00023136"/>
    </source>
</evidence>
<keyword evidence="3 10" id="KW-0489">Methyltransferase</keyword>
<evidence type="ECO:0000256" key="7">
    <source>
        <dbReference type="ARBA" id="ARBA00022989"/>
    </source>
</evidence>
<keyword evidence="12" id="KW-1185">Reference proteome</keyword>
<accession>D8SQL8</accession>
<evidence type="ECO:0000256" key="1">
    <source>
        <dbReference type="ARBA" id="ARBA00004323"/>
    </source>
</evidence>
<name>D8SQL8_SELML</name>
<dbReference type="eggNOG" id="ENOG502QQFS">
    <property type="taxonomic scope" value="Eukaryota"/>
</dbReference>
<evidence type="ECO:0000313" key="11">
    <source>
        <dbReference type="EMBL" id="EFJ13186.1"/>
    </source>
</evidence>
<proteinExistence type="inferred from homology"/>
<dbReference type="AlphaFoldDB" id="D8SQL8"/>
<gene>
    <name evidence="11" type="ORF">SELMODRAFT_234844</name>
</gene>
<dbReference type="PANTHER" id="PTHR10108">
    <property type="entry name" value="SAM-DEPENDENT METHYLTRANSFERASE"/>
    <property type="match status" value="1"/>
</dbReference>
<dbReference type="FunCoup" id="D8SQL8">
    <property type="interactions" value="2536"/>
</dbReference>
<dbReference type="GO" id="GO:0000139">
    <property type="term" value="C:Golgi membrane"/>
    <property type="evidence" value="ECO:0007669"/>
    <property type="project" value="UniProtKB-SubCell"/>
</dbReference>
<keyword evidence="9 10" id="KW-0325">Glycoprotein</keyword>
<comment type="subcellular location">
    <subcellularLocation>
        <location evidence="1">Golgi apparatus membrane</location>
        <topology evidence="1">Single-pass type II membrane protein</topology>
    </subcellularLocation>
    <subcellularLocation>
        <location evidence="10">Membrane</location>
        <topology evidence="10">Single-pass type II membrane protein</topology>
    </subcellularLocation>
</comment>
<dbReference type="FunFam" id="3.40.50.150:FF:000043">
    <property type="entry name" value="probable methyltransferase PMT3"/>
    <property type="match status" value="1"/>
</dbReference>
<dbReference type="OMA" id="AIMDELI"/>
<reference evidence="11 12" key="1">
    <citation type="journal article" date="2011" name="Science">
        <title>The Selaginella genome identifies genetic changes associated with the evolution of vascular plants.</title>
        <authorList>
            <person name="Banks J.A."/>
            <person name="Nishiyama T."/>
            <person name="Hasebe M."/>
            <person name="Bowman J.L."/>
            <person name="Gribskov M."/>
            <person name="dePamphilis C."/>
            <person name="Albert V.A."/>
            <person name="Aono N."/>
            <person name="Aoyama T."/>
            <person name="Ambrose B.A."/>
            <person name="Ashton N.W."/>
            <person name="Axtell M.J."/>
            <person name="Barker E."/>
            <person name="Barker M.S."/>
            <person name="Bennetzen J.L."/>
            <person name="Bonawitz N.D."/>
            <person name="Chapple C."/>
            <person name="Cheng C."/>
            <person name="Correa L.G."/>
            <person name="Dacre M."/>
            <person name="DeBarry J."/>
            <person name="Dreyer I."/>
            <person name="Elias M."/>
            <person name="Engstrom E.M."/>
            <person name="Estelle M."/>
            <person name="Feng L."/>
            <person name="Finet C."/>
            <person name="Floyd S.K."/>
            <person name="Frommer W.B."/>
            <person name="Fujita T."/>
            <person name="Gramzow L."/>
            <person name="Gutensohn M."/>
            <person name="Harholt J."/>
            <person name="Hattori M."/>
            <person name="Heyl A."/>
            <person name="Hirai T."/>
            <person name="Hiwatashi Y."/>
            <person name="Ishikawa M."/>
            <person name="Iwata M."/>
            <person name="Karol K.G."/>
            <person name="Koehler B."/>
            <person name="Kolukisaoglu U."/>
            <person name="Kubo M."/>
            <person name="Kurata T."/>
            <person name="Lalonde S."/>
            <person name="Li K."/>
            <person name="Li Y."/>
            <person name="Litt A."/>
            <person name="Lyons E."/>
            <person name="Manning G."/>
            <person name="Maruyama T."/>
            <person name="Michael T.P."/>
            <person name="Mikami K."/>
            <person name="Miyazaki S."/>
            <person name="Morinaga S."/>
            <person name="Murata T."/>
            <person name="Mueller-Roeber B."/>
            <person name="Nelson D.R."/>
            <person name="Obara M."/>
            <person name="Oguri Y."/>
            <person name="Olmstead R.G."/>
            <person name="Onodera N."/>
            <person name="Petersen B.L."/>
            <person name="Pils B."/>
            <person name="Prigge M."/>
            <person name="Rensing S.A."/>
            <person name="Riano-Pachon D.M."/>
            <person name="Roberts A.W."/>
            <person name="Sato Y."/>
            <person name="Scheller H.V."/>
            <person name="Schulz B."/>
            <person name="Schulz C."/>
            <person name="Shakirov E.V."/>
            <person name="Shibagaki N."/>
            <person name="Shinohara N."/>
            <person name="Shippen D.E."/>
            <person name="Soerensen I."/>
            <person name="Sotooka R."/>
            <person name="Sugimoto N."/>
            <person name="Sugita M."/>
            <person name="Sumikawa N."/>
            <person name="Tanurdzic M."/>
            <person name="Theissen G."/>
            <person name="Ulvskov P."/>
            <person name="Wakazuki S."/>
            <person name="Weng J.K."/>
            <person name="Willats W.W."/>
            <person name="Wipf D."/>
            <person name="Wolf P.G."/>
            <person name="Yang L."/>
            <person name="Zimmer A.D."/>
            <person name="Zhu Q."/>
            <person name="Mitros T."/>
            <person name="Hellsten U."/>
            <person name="Loque D."/>
            <person name="Otillar R."/>
            <person name="Salamov A."/>
            <person name="Schmutz J."/>
            <person name="Shapiro H."/>
            <person name="Lindquist E."/>
            <person name="Lucas S."/>
            <person name="Rokhsar D."/>
            <person name="Grigoriev I.V."/>
        </authorList>
    </citation>
    <scope>NUCLEOTIDE SEQUENCE [LARGE SCALE GENOMIC DNA]</scope>
</reference>
<dbReference type="Proteomes" id="UP000001514">
    <property type="component" value="Unassembled WGS sequence"/>
</dbReference>
<keyword evidence="4 10" id="KW-0808">Transferase</keyword>
<evidence type="ECO:0000256" key="2">
    <source>
        <dbReference type="ARBA" id="ARBA00008361"/>
    </source>
</evidence>
<evidence type="ECO:0000256" key="4">
    <source>
        <dbReference type="ARBA" id="ARBA00022679"/>
    </source>
</evidence>
<dbReference type="EMBL" id="GL377634">
    <property type="protein sequence ID" value="EFJ13186.1"/>
    <property type="molecule type" value="Genomic_DNA"/>
</dbReference>
<evidence type="ECO:0000313" key="12">
    <source>
        <dbReference type="Proteomes" id="UP000001514"/>
    </source>
</evidence>
<keyword evidence="8" id="KW-0472">Membrane</keyword>
<dbReference type="Gene3D" id="3.40.50.150">
    <property type="entry name" value="Vaccinia Virus protein VP39"/>
    <property type="match status" value="1"/>
</dbReference>
<dbReference type="Pfam" id="PF03141">
    <property type="entry name" value="Methyltransf_29"/>
    <property type="match status" value="1"/>
</dbReference>
<dbReference type="PANTHER" id="PTHR10108:SF1144">
    <property type="entry name" value="METHYLTRANSFERASE PMT10-RELATED"/>
    <property type="match status" value="1"/>
</dbReference>
<evidence type="ECO:0000256" key="3">
    <source>
        <dbReference type="ARBA" id="ARBA00022603"/>
    </source>
</evidence>
<sequence length="529" mass="59581">MKEYIPCLDNKDAIGRLASTEHGEKWERHCPAGKSRLCCIIPPPLGYKRPIRWPKSRDEVWYSNVPHTRLVADKGGQNWIQSQKDKFVFPGGGTQFAHGADQYLDQMAEMVPELAFGERTRVALDIGCGVASWGAYLLSRNVLTLSIAPKDVHENQIQFALERGVPAMVAVLATRRLLYPSQAFDLIHCSRCRINWTRDDGILLAEVNRIMRGGGYFAWAAQPVYKHEPSSLQAWNDMADLAKNLCWKLVAKKGYIAIWQKPVDNSCYLKRAPGTLPPLCDSNDDPDSVWYVAMKACISPLPGNGLGRNITKWPSRLSLPPERLKAVNSDALQAKPEVFRAEQRYWTAIVEGYLRGLGLKKEDIRNVMDMRAGYGGFAAALISQKVDWWVMNVVPKSGVNTLPVIYDRGLIGVAHDWCEAFDTYPRTYDLIHAAGVFMLEKNRCNAAHIILEMDRILRPGGWVLIRESRYMAAELEFLAKSVKWHTRILETESENLVESGNAFICLTNSYEQDLRTVILCGGRSSVLVL</sequence>
<keyword evidence="5" id="KW-0812">Transmembrane</keyword>
<evidence type="ECO:0000256" key="5">
    <source>
        <dbReference type="ARBA" id="ARBA00022692"/>
    </source>
</evidence>
<dbReference type="InterPro" id="IPR004159">
    <property type="entry name" value="Put_SAM_MeTrfase"/>
</dbReference>
<comment type="similarity">
    <text evidence="2 10">Belongs to the methyltransferase superfamily.</text>
</comment>